<sequence length="558" mass="62507">MSSQIILQNSTKTTTNMTTQKSTTATEQLNSTAKVFCEAVNQIVKAYLANYHETNMFQSINISFAQKVIKKTKISFSQLVITLVYLNRYYQSCIKLNKHIPGHKESIIPSLSHVVLLCIIQAERYITDVPHGLSWWAGICAGRTKSVDINKWQLDFFDTIDYKLYVHPEKDYNIFKVEIKRLAARLFNNLTRMPPQFRRSVNLGNRNSMTNTNTSTSTTTTTPSIPSQPNIPSIQHNHRNTSNIQPRILLSPNVSGNNQPIIMTNRQNSILASPLAINTTTSTTTTTSTINNNPSLQSRTNLEIPILNITNSNLTTSPVEIGIERTMINQVRSPSSIYSQNSLNSSQHSNLFLDTSNQLLSASPIPVQNPNHLMVQSNNHRSPIKNTSTISTSSSSSSTSSTTSLLVLVNNERQTSTTSTTTSTTNITKTNLQQSLVTFGLNMTSSPIQTQEEIVQSPVEMNNKTEEMNYIPRPLKRKRAIYDPYHLSVVAAKFLKASKNINRSKSSLTISPEELEYQPNTPNTRPIEENNTKENNNNSFLLPKVQDKNSMYSPSKDD</sequence>
<feature type="compositionally biased region" description="Low complexity" evidence="1">
    <location>
        <begin position="387"/>
        <end position="401"/>
    </location>
</feature>
<feature type="region of interest" description="Disordered" evidence="1">
    <location>
        <begin position="198"/>
        <end position="228"/>
    </location>
</feature>
<comment type="caution">
    <text evidence="2">The sequence shown here is derived from an EMBL/GenBank/DDBJ whole genome shotgun (WGS) entry which is preliminary data.</text>
</comment>
<feature type="region of interest" description="Disordered" evidence="1">
    <location>
        <begin position="381"/>
        <end position="401"/>
    </location>
</feature>
<evidence type="ECO:0000313" key="3">
    <source>
        <dbReference type="Proteomes" id="UP000193944"/>
    </source>
</evidence>
<feature type="non-terminal residue" evidence="2">
    <location>
        <position position="558"/>
    </location>
</feature>
<dbReference type="OrthoDB" id="2154298at2759"/>
<evidence type="ECO:0000256" key="1">
    <source>
        <dbReference type="SAM" id="MobiDB-lite"/>
    </source>
</evidence>
<dbReference type="CDD" id="cd20557">
    <property type="entry name" value="CYCLIN_ScPCL1-like"/>
    <property type="match status" value="1"/>
</dbReference>
<feature type="region of interest" description="Disordered" evidence="1">
    <location>
        <begin position="510"/>
        <end position="558"/>
    </location>
</feature>
<feature type="compositionally biased region" description="Low complexity" evidence="1">
    <location>
        <begin position="210"/>
        <end position="228"/>
    </location>
</feature>
<dbReference type="AlphaFoldDB" id="A0A1Y1WPE8"/>
<protein>
    <recommendedName>
        <fullName evidence="4">Cyclin N-terminal domain-containing protein</fullName>
    </recommendedName>
</protein>
<evidence type="ECO:0000313" key="2">
    <source>
        <dbReference type="EMBL" id="ORX75400.1"/>
    </source>
</evidence>
<reference evidence="2 3" key="1">
    <citation type="submission" date="2016-08" db="EMBL/GenBank/DDBJ databases">
        <title>A Parts List for Fungal Cellulosomes Revealed by Comparative Genomics.</title>
        <authorList>
            <consortium name="DOE Joint Genome Institute"/>
            <person name="Haitjema C.H."/>
            <person name="Gilmore S.P."/>
            <person name="Henske J.K."/>
            <person name="Solomon K.V."/>
            <person name="De Groot R."/>
            <person name="Kuo A."/>
            <person name="Mondo S.J."/>
            <person name="Salamov A.A."/>
            <person name="Labutti K."/>
            <person name="Zhao Z."/>
            <person name="Chiniquy J."/>
            <person name="Barry K."/>
            <person name="Brewer H.M."/>
            <person name="Purvine S.O."/>
            <person name="Wright A.T."/>
            <person name="Boxma B."/>
            <person name="Van Alen T."/>
            <person name="Hackstein J.H."/>
            <person name="Baker S.E."/>
            <person name="Grigoriev I.V."/>
            <person name="O'Malley M.A."/>
        </authorList>
    </citation>
    <scope>NUCLEOTIDE SEQUENCE [LARGE SCALE GENOMIC DNA]</scope>
    <source>
        <strain evidence="2 3">S4</strain>
    </source>
</reference>
<proteinExistence type="predicted"/>
<dbReference type="EMBL" id="MCFG01000359">
    <property type="protein sequence ID" value="ORX75400.1"/>
    <property type="molecule type" value="Genomic_DNA"/>
</dbReference>
<keyword evidence="3" id="KW-1185">Reference proteome</keyword>
<evidence type="ECO:0008006" key="4">
    <source>
        <dbReference type="Google" id="ProtNLM"/>
    </source>
</evidence>
<dbReference type="Proteomes" id="UP000193944">
    <property type="component" value="Unassembled WGS sequence"/>
</dbReference>
<accession>A0A1Y1WPE8</accession>
<name>A0A1Y1WPE8_9FUNG</name>
<dbReference type="Gene3D" id="1.10.472.10">
    <property type="entry name" value="Cyclin-like"/>
    <property type="match status" value="1"/>
</dbReference>
<organism evidence="2 3">
    <name type="scientific">Anaeromyces robustus</name>
    <dbReference type="NCBI Taxonomy" id="1754192"/>
    <lineage>
        <taxon>Eukaryota</taxon>
        <taxon>Fungi</taxon>
        <taxon>Fungi incertae sedis</taxon>
        <taxon>Chytridiomycota</taxon>
        <taxon>Chytridiomycota incertae sedis</taxon>
        <taxon>Neocallimastigomycetes</taxon>
        <taxon>Neocallimastigales</taxon>
        <taxon>Neocallimastigaceae</taxon>
        <taxon>Anaeromyces</taxon>
    </lineage>
</organism>
<feature type="compositionally biased region" description="Polar residues" evidence="1">
    <location>
        <begin position="548"/>
        <end position="558"/>
    </location>
</feature>
<reference evidence="2 3" key="2">
    <citation type="submission" date="2016-08" db="EMBL/GenBank/DDBJ databases">
        <title>Pervasive Adenine N6-methylation of Active Genes in Fungi.</title>
        <authorList>
            <consortium name="DOE Joint Genome Institute"/>
            <person name="Mondo S.J."/>
            <person name="Dannebaum R.O."/>
            <person name="Kuo R.C."/>
            <person name="Labutti K."/>
            <person name="Haridas S."/>
            <person name="Kuo A."/>
            <person name="Salamov A."/>
            <person name="Ahrendt S.R."/>
            <person name="Lipzen A."/>
            <person name="Sullivan W."/>
            <person name="Andreopoulos W.B."/>
            <person name="Clum A."/>
            <person name="Lindquist E."/>
            <person name="Daum C."/>
            <person name="Ramamoorthy G.K."/>
            <person name="Gryganskyi A."/>
            <person name="Culley D."/>
            <person name="Magnuson J.K."/>
            <person name="James T.Y."/>
            <person name="O'Malley M.A."/>
            <person name="Stajich J.E."/>
            <person name="Spatafora J.W."/>
            <person name="Visel A."/>
            <person name="Grigoriev I.V."/>
        </authorList>
    </citation>
    <scope>NUCLEOTIDE SEQUENCE [LARGE SCALE GENOMIC DNA]</scope>
    <source>
        <strain evidence="2 3">S4</strain>
    </source>
</reference>
<gene>
    <name evidence="2" type="ORF">BCR32DRAFT_296918</name>
</gene>